<dbReference type="GeneID" id="63769922"/>
<dbReference type="EMBL" id="MCFJ01000004">
    <property type="protein sequence ID" value="ORY67073.1"/>
    <property type="molecule type" value="Genomic_DNA"/>
</dbReference>
<comment type="caution">
    <text evidence="1">The sequence shown here is derived from an EMBL/GenBank/DDBJ whole genome shotgun (WGS) entry which is preliminary data.</text>
</comment>
<protein>
    <submittedName>
        <fullName evidence="1">Uncharacterized protein</fullName>
    </submittedName>
</protein>
<gene>
    <name evidence="1" type="ORF">BCR38DRAFT_150925</name>
</gene>
<sequence length="204" mass="22807">MQSAGGQGGHNLVAEAARRVKSFLVSFHDYIVSIAIERAALYLGAIFCHSSRCNSCYPRKSAYHHRGAREGWQVGLVLMRACLLRKAYMWHRCDRSDSQSREKELKSQPWCWVATIDLIVRNICLSKHQVGSRPSRYWTFCIGRQLESPFIINIPGSISPVPRPPHMRPPRSLGIVHSGEAGRLVCISGRPNGQLQGQKGSTGQ</sequence>
<evidence type="ECO:0000313" key="2">
    <source>
        <dbReference type="Proteomes" id="UP000193689"/>
    </source>
</evidence>
<name>A0A1Y2E680_9PEZI</name>
<keyword evidence="2" id="KW-1185">Reference proteome</keyword>
<dbReference type="RefSeq" id="XP_040717697.1">
    <property type="nucleotide sequence ID" value="XM_040853710.1"/>
</dbReference>
<evidence type="ECO:0000313" key="1">
    <source>
        <dbReference type="EMBL" id="ORY67073.1"/>
    </source>
</evidence>
<reference evidence="1 2" key="1">
    <citation type="submission" date="2016-07" db="EMBL/GenBank/DDBJ databases">
        <title>Pervasive Adenine N6-methylation of Active Genes in Fungi.</title>
        <authorList>
            <consortium name="DOE Joint Genome Institute"/>
            <person name="Mondo S.J."/>
            <person name="Dannebaum R.O."/>
            <person name="Kuo R.C."/>
            <person name="Labutti K."/>
            <person name="Haridas S."/>
            <person name="Kuo A."/>
            <person name="Salamov A."/>
            <person name="Ahrendt S.R."/>
            <person name="Lipzen A."/>
            <person name="Sullivan W."/>
            <person name="Andreopoulos W.B."/>
            <person name="Clum A."/>
            <person name="Lindquist E."/>
            <person name="Daum C."/>
            <person name="Ramamoorthy G.K."/>
            <person name="Gryganskyi A."/>
            <person name="Culley D."/>
            <person name="Magnuson J.K."/>
            <person name="James T.Y."/>
            <person name="O'Malley M.A."/>
            <person name="Stajich J.E."/>
            <person name="Spatafora J.W."/>
            <person name="Visel A."/>
            <person name="Grigoriev I.V."/>
        </authorList>
    </citation>
    <scope>NUCLEOTIDE SEQUENCE [LARGE SCALE GENOMIC DNA]</scope>
    <source>
        <strain evidence="1 2">CBS 129021</strain>
    </source>
</reference>
<proteinExistence type="predicted"/>
<dbReference type="InParanoid" id="A0A1Y2E680"/>
<dbReference type="AlphaFoldDB" id="A0A1Y2E680"/>
<accession>A0A1Y2E680</accession>
<organism evidence="1 2">
    <name type="scientific">Pseudomassariella vexata</name>
    <dbReference type="NCBI Taxonomy" id="1141098"/>
    <lineage>
        <taxon>Eukaryota</taxon>
        <taxon>Fungi</taxon>
        <taxon>Dikarya</taxon>
        <taxon>Ascomycota</taxon>
        <taxon>Pezizomycotina</taxon>
        <taxon>Sordariomycetes</taxon>
        <taxon>Xylariomycetidae</taxon>
        <taxon>Amphisphaeriales</taxon>
        <taxon>Pseudomassariaceae</taxon>
        <taxon>Pseudomassariella</taxon>
    </lineage>
</organism>
<dbReference type="Proteomes" id="UP000193689">
    <property type="component" value="Unassembled WGS sequence"/>
</dbReference>